<dbReference type="Pfam" id="PF07859">
    <property type="entry name" value="Abhydrolase_3"/>
    <property type="match status" value="1"/>
</dbReference>
<dbReference type="PANTHER" id="PTHR48081:SF11">
    <property type="entry name" value="ALPHA_BETA HYDROLASE FOLD-3 DOMAIN-CONTAINING PROTEIN-RELATED"/>
    <property type="match status" value="1"/>
</dbReference>
<dbReference type="EMBL" id="KV878594">
    <property type="protein sequence ID" value="OJJ54568.1"/>
    <property type="molecule type" value="Genomic_DNA"/>
</dbReference>
<dbReference type="SUPFAM" id="SSF53474">
    <property type="entry name" value="alpha/beta-Hydrolases"/>
    <property type="match status" value="1"/>
</dbReference>
<dbReference type="OrthoDB" id="2152029at2759"/>
<keyword evidence="1" id="KW-0378">Hydrolase</keyword>
<dbReference type="InterPro" id="IPR013094">
    <property type="entry name" value="AB_hydrolase_3"/>
</dbReference>
<evidence type="ECO:0000313" key="4">
    <source>
        <dbReference type="Proteomes" id="UP000184356"/>
    </source>
</evidence>
<reference evidence="4" key="1">
    <citation type="journal article" date="2017" name="Genome Biol.">
        <title>Comparative genomics reveals high biological diversity and specific adaptations in the industrially and medically important fungal genus Aspergillus.</title>
        <authorList>
            <person name="de Vries R.P."/>
            <person name="Riley R."/>
            <person name="Wiebenga A."/>
            <person name="Aguilar-Osorio G."/>
            <person name="Amillis S."/>
            <person name="Uchima C.A."/>
            <person name="Anderluh G."/>
            <person name="Asadollahi M."/>
            <person name="Askin M."/>
            <person name="Barry K."/>
            <person name="Battaglia E."/>
            <person name="Bayram O."/>
            <person name="Benocci T."/>
            <person name="Braus-Stromeyer S.A."/>
            <person name="Caldana C."/>
            <person name="Canovas D."/>
            <person name="Cerqueira G.C."/>
            <person name="Chen F."/>
            <person name="Chen W."/>
            <person name="Choi C."/>
            <person name="Clum A."/>
            <person name="Dos Santos R.A."/>
            <person name="Damasio A.R."/>
            <person name="Diallinas G."/>
            <person name="Emri T."/>
            <person name="Fekete E."/>
            <person name="Flipphi M."/>
            <person name="Freyberg S."/>
            <person name="Gallo A."/>
            <person name="Gournas C."/>
            <person name="Habgood R."/>
            <person name="Hainaut M."/>
            <person name="Harispe M.L."/>
            <person name="Henrissat B."/>
            <person name="Hilden K.S."/>
            <person name="Hope R."/>
            <person name="Hossain A."/>
            <person name="Karabika E."/>
            <person name="Karaffa L."/>
            <person name="Karanyi Z."/>
            <person name="Krasevec N."/>
            <person name="Kuo A."/>
            <person name="Kusch H."/>
            <person name="LaButti K."/>
            <person name="Lagendijk E.L."/>
            <person name="Lapidus A."/>
            <person name="Levasseur A."/>
            <person name="Lindquist E."/>
            <person name="Lipzen A."/>
            <person name="Logrieco A.F."/>
            <person name="MacCabe A."/>
            <person name="Maekelae M.R."/>
            <person name="Malavazi I."/>
            <person name="Melin P."/>
            <person name="Meyer V."/>
            <person name="Mielnichuk N."/>
            <person name="Miskei M."/>
            <person name="Molnar A.P."/>
            <person name="Mule G."/>
            <person name="Ngan C.Y."/>
            <person name="Orejas M."/>
            <person name="Orosz E."/>
            <person name="Ouedraogo J.P."/>
            <person name="Overkamp K.M."/>
            <person name="Park H.-S."/>
            <person name="Perrone G."/>
            <person name="Piumi F."/>
            <person name="Punt P.J."/>
            <person name="Ram A.F."/>
            <person name="Ramon A."/>
            <person name="Rauscher S."/>
            <person name="Record E."/>
            <person name="Riano-Pachon D.M."/>
            <person name="Robert V."/>
            <person name="Roehrig J."/>
            <person name="Ruller R."/>
            <person name="Salamov A."/>
            <person name="Salih N.S."/>
            <person name="Samson R.A."/>
            <person name="Sandor E."/>
            <person name="Sanguinetti M."/>
            <person name="Schuetze T."/>
            <person name="Sepcic K."/>
            <person name="Shelest E."/>
            <person name="Sherlock G."/>
            <person name="Sophianopoulou V."/>
            <person name="Squina F.M."/>
            <person name="Sun H."/>
            <person name="Susca A."/>
            <person name="Todd R.B."/>
            <person name="Tsang A."/>
            <person name="Unkles S.E."/>
            <person name="van de Wiele N."/>
            <person name="van Rossen-Uffink D."/>
            <person name="Oliveira J.V."/>
            <person name="Vesth T.C."/>
            <person name="Visser J."/>
            <person name="Yu J.-H."/>
            <person name="Zhou M."/>
            <person name="Andersen M.R."/>
            <person name="Archer D.B."/>
            <person name="Baker S.E."/>
            <person name="Benoit I."/>
            <person name="Brakhage A.A."/>
            <person name="Braus G.H."/>
            <person name="Fischer R."/>
            <person name="Frisvad J.C."/>
            <person name="Goldman G.H."/>
            <person name="Houbraken J."/>
            <person name="Oakley B."/>
            <person name="Pocsi I."/>
            <person name="Scazzocchio C."/>
            <person name="Seiboth B."/>
            <person name="vanKuyk P.A."/>
            <person name="Wortman J."/>
            <person name="Dyer P.S."/>
            <person name="Grigoriev I.V."/>
        </authorList>
    </citation>
    <scope>NUCLEOTIDE SEQUENCE [LARGE SCALE GENOMIC DNA]</scope>
    <source>
        <strain evidence="4">CBS 593.65</strain>
    </source>
</reference>
<dbReference type="InterPro" id="IPR029058">
    <property type="entry name" value="AB_hydrolase_fold"/>
</dbReference>
<dbReference type="Proteomes" id="UP000184356">
    <property type="component" value="Unassembled WGS sequence"/>
</dbReference>
<evidence type="ECO:0000313" key="3">
    <source>
        <dbReference type="EMBL" id="OJJ54568.1"/>
    </source>
</evidence>
<proteinExistence type="predicted"/>
<gene>
    <name evidence="3" type="ORF">ASPSYDRAFT_61157</name>
</gene>
<dbReference type="Gene3D" id="3.40.50.1820">
    <property type="entry name" value="alpha/beta hydrolase"/>
    <property type="match status" value="1"/>
</dbReference>
<dbReference type="GO" id="GO:0016787">
    <property type="term" value="F:hydrolase activity"/>
    <property type="evidence" value="ECO:0007669"/>
    <property type="project" value="UniProtKB-KW"/>
</dbReference>
<evidence type="ECO:0000256" key="1">
    <source>
        <dbReference type="ARBA" id="ARBA00022801"/>
    </source>
</evidence>
<name>A0A1L9T588_9EURO</name>
<dbReference type="InterPro" id="IPR050300">
    <property type="entry name" value="GDXG_lipolytic_enzyme"/>
</dbReference>
<keyword evidence="4" id="KW-1185">Reference proteome</keyword>
<evidence type="ECO:0000259" key="2">
    <source>
        <dbReference type="Pfam" id="PF07859"/>
    </source>
</evidence>
<feature type="domain" description="Alpha/beta hydrolase fold-3" evidence="2">
    <location>
        <begin position="131"/>
        <end position="350"/>
    </location>
</feature>
<protein>
    <recommendedName>
        <fullName evidence="2">Alpha/beta hydrolase fold-3 domain-containing protein</fullName>
    </recommendedName>
</protein>
<accession>A0A1L9T588</accession>
<organism evidence="3 4">
    <name type="scientific">Aspergillus sydowii CBS 593.65</name>
    <dbReference type="NCBI Taxonomy" id="1036612"/>
    <lineage>
        <taxon>Eukaryota</taxon>
        <taxon>Fungi</taxon>
        <taxon>Dikarya</taxon>
        <taxon>Ascomycota</taxon>
        <taxon>Pezizomycotina</taxon>
        <taxon>Eurotiomycetes</taxon>
        <taxon>Eurotiomycetidae</taxon>
        <taxon>Eurotiales</taxon>
        <taxon>Aspergillaceae</taxon>
        <taxon>Aspergillus</taxon>
        <taxon>Aspergillus subgen. Nidulantes</taxon>
    </lineage>
</organism>
<dbReference type="RefSeq" id="XP_040698374.1">
    <property type="nucleotide sequence ID" value="XM_040849950.1"/>
</dbReference>
<dbReference type="VEuPathDB" id="FungiDB:ASPSYDRAFT_61157"/>
<sequence>MAAIADPNPTAEVTVFDIGQTSLTLCLRLPWVVGTTLFRRWWPWNRVYKPPPLREHLFRHVMTCLGNHVPLSVWQWYTASDTSGSNLKTSTRYGHIPHLFAPVSTAEFCGYWICRGLGQEPVSPRDADLVLLHAHGGGYVSGHPSVGAPEHVFLAEILQQNGTTTAIFSLDYTLAPRATLPKQRDEAVAAYNWLCGELGVDPSKIIVIGDSAGGHVIMSLLVGLNERYSQGPDPRPAAAVLVSPWMNLHTSHPRALELHWEERLFKRSLDTYCKWILRGVSPAVDLLYGNFAVGREVRGPWADILPVRTWITAGADELVFLYDIEDFVTRAKEDGADVVLDVRTGENHTWQCAEAFGQQSHLLAVPMDAELPGDLMRGYRELAMGILQLLSSGQSSTPRSR</sequence>
<dbReference type="AlphaFoldDB" id="A0A1L9T588"/>
<dbReference type="GeneID" id="63766023"/>
<dbReference type="STRING" id="1036612.A0A1L9T588"/>
<dbReference type="PANTHER" id="PTHR48081">
    <property type="entry name" value="AB HYDROLASE SUPERFAMILY PROTEIN C4A8.06C"/>
    <property type="match status" value="1"/>
</dbReference>